<dbReference type="InterPro" id="IPR003439">
    <property type="entry name" value="ABC_transporter-like_ATP-bd"/>
</dbReference>
<evidence type="ECO:0000256" key="3">
    <source>
        <dbReference type="ARBA" id="ARBA00022741"/>
    </source>
</evidence>
<dbReference type="InterPro" id="IPR027417">
    <property type="entry name" value="P-loop_NTPase"/>
</dbReference>
<dbReference type="Proteomes" id="UP000596004">
    <property type="component" value="Chromosome"/>
</dbReference>
<evidence type="ECO:0000313" key="6">
    <source>
        <dbReference type="EMBL" id="QQR92314.1"/>
    </source>
</evidence>
<reference evidence="6" key="1">
    <citation type="submission" date="2020-11" db="EMBL/GenBank/DDBJ databases">
        <title>Connecting structure to function with the recovery of over 1000 high-quality activated sludge metagenome-assembled genomes encoding full-length rRNA genes using long-read sequencing.</title>
        <authorList>
            <person name="Singleton C.M."/>
            <person name="Petriglieri F."/>
            <person name="Kristensen J.M."/>
            <person name="Kirkegaard R.H."/>
            <person name="Michaelsen T.Y."/>
            <person name="Andersen M.H."/>
            <person name="Karst S.M."/>
            <person name="Dueholm M.S."/>
            <person name="Nielsen P.H."/>
            <person name="Albertsen M."/>
        </authorList>
    </citation>
    <scope>NUCLEOTIDE SEQUENCE</scope>
    <source>
        <strain evidence="6">Fred_18-Q3-R57-64_BAT3C.431</strain>
    </source>
</reference>
<protein>
    <submittedName>
        <fullName evidence="6">Metal ABC transporter ATP-binding protein</fullName>
    </submittedName>
</protein>
<dbReference type="CDD" id="cd03235">
    <property type="entry name" value="ABC_Metallic_Cations"/>
    <property type="match status" value="1"/>
</dbReference>
<evidence type="ECO:0000256" key="1">
    <source>
        <dbReference type="ARBA" id="ARBA00005417"/>
    </source>
</evidence>
<proteinExistence type="inferred from homology"/>
<dbReference type="PANTHER" id="PTHR42734">
    <property type="entry name" value="METAL TRANSPORT SYSTEM ATP-BINDING PROTEIN TM_0124-RELATED"/>
    <property type="match status" value="1"/>
</dbReference>
<sequence>MAAIKVKDLSFAYNGFPVLGDISFSIKEGDFVAVIGPNGSGKTTLAKLLLGMLPPQKGSIQLFGNPISHEQVSKWIGYVPQKITIDKLFPATVDEILALNGPLDHRLHERLGIESFHDKRFTELSGGQQQRVVIALALQANPKILILDEPSVGIDLKTQREFYALLKQLNDKENVTIMLITHDVGMIPSYCKSVLCINHQVCCYGPASETPELVKKTYGQLAVMHHHHE</sequence>
<dbReference type="SUPFAM" id="SSF52540">
    <property type="entry name" value="P-loop containing nucleoside triphosphate hydrolases"/>
    <property type="match status" value="1"/>
</dbReference>
<dbReference type="PROSITE" id="PS50893">
    <property type="entry name" value="ABC_TRANSPORTER_2"/>
    <property type="match status" value="1"/>
</dbReference>
<accession>A0A7T9I0V1</accession>
<dbReference type="PANTHER" id="PTHR42734:SF17">
    <property type="entry name" value="METAL TRANSPORT SYSTEM ATP-BINDING PROTEIN TM_0124-RELATED"/>
    <property type="match status" value="1"/>
</dbReference>
<dbReference type="SMART" id="SM00382">
    <property type="entry name" value="AAA"/>
    <property type="match status" value="1"/>
</dbReference>
<dbReference type="EMBL" id="CP064981">
    <property type="protein sequence ID" value="QQR92314.1"/>
    <property type="molecule type" value="Genomic_DNA"/>
</dbReference>
<dbReference type="InterPro" id="IPR003593">
    <property type="entry name" value="AAA+_ATPase"/>
</dbReference>
<name>A0A7T9I0V1_9ARCH</name>
<keyword evidence="3" id="KW-0547">Nucleotide-binding</keyword>
<organism evidence="6">
    <name type="scientific">Candidatus Iainarchaeum sp</name>
    <dbReference type="NCBI Taxonomy" id="3101447"/>
    <lineage>
        <taxon>Archaea</taxon>
        <taxon>Candidatus Iainarchaeota</taxon>
        <taxon>Candidatus Iainarchaeia</taxon>
        <taxon>Candidatus Iainarchaeales</taxon>
        <taxon>Candidatus Iainarchaeaceae</taxon>
        <taxon>Candidatus Iainarchaeum</taxon>
    </lineage>
</organism>
<keyword evidence="4 6" id="KW-0067">ATP-binding</keyword>
<dbReference type="InterPro" id="IPR017871">
    <property type="entry name" value="ABC_transporter-like_CS"/>
</dbReference>
<dbReference type="GO" id="GO:0005524">
    <property type="term" value="F:ATP binding"/>
    <property type="evidence" value="ECO:0007669"/>
    <property type="project" value="UniProtKB-KW"/>
</dbReference>
<evidence type="ECO:0000259" key="5">
    <source>
        <dbReference type="PROSITE" id="PS50893"/>
    </source>
</evidence>
<dbReference type="Pfam" id="PF00005">
    <property type="entry name" value="ABC_tran"/>
    <property type="match status" value="1"/>
</dbReference>
<dbReference type="PROSITE" id="PS00211">
    <property type="entry name" value="ABC_TRANSPORTER_1"/>
    <property type="match status" value="1"/>
</dbReference>
<feature type="domain" description="ABC transporter" evidence="5">
    <location>
        <begin position="4"/>
        <end position="223"/>
    </location>
</feature>
<dbReference type="InterPro" id="IPR050153">
    <property type="entry name" value="Metal_Ion_Import_ABC"/>
</dbReference>
<dbReference type="GO" id="GO:0016887">
    <property type="term" value="F:ATP hydrolysis activity"/>
    <property type="evidence" value="ECO:0007669"/>
    <property type="project" value="InterPro"/>
</dbReference>
<evidence type="ECO:0000256" key="4">
    <source>
        <dbReference type="ARBA" id="ARBA00022840"/>
    </source>
</evidence>
<dbReference type="AlphaFoldDB" id="A0A7T9I0V1"/>
<dbReference type="Gene3D" id="3.40.50.300">
    <property type="entry name" value="P-loop containing nucleotide triphosphate hydrolases"/>
    <property type="match status" value="1"/>
</dbReference>
<comment type="similarity">
    <text evidence="1">Belongs to the ABC transporter superfamily.</text>
</comment>
<evidence type="ECO:0000256" key="2">
    <source>
        <dbReference type="ARBA" id="ARBA00022448"/>
    </source>
</evidence>
<gene>
    <name evidence="6" type="ORF">IPJ89_04110</name>
</gene>
<keyword evidence="2" id="KW-0813">Transport</keyword>